<protein>
    <recommendedName>
        <fullName evidence="3">Nephrocystin 3-like N-terminal domain-containing protein</fullName>
    </recommendedName>
</protein>
<organism evidence="4 5">
    <name type="scientific">Galerina marginata (strain CBS 339.88)</name>
    <dbReference type="NCBI Taxonomy" id="685588"/>
    <lineage>
        <taxon>Eukaryota</taxon>
        <taxon>Fungi</taxon>
        <taxon>Dikarya</taxon>
        <taxon>Basidiomycota</taxon>
        <taxon>Agaricomycotina</taxon>
        <taxon>Agaricomycetes</taxon>
        <taxon>Agaricomycetidae</taxon>
        <taxon>Agaricales</taxon>
        <taxon>Agaricineae</taxon>
        <taxon>Strophariaceae</taxon>
        <taxon>Galerina</taxon>
    </lineage>
</organism>
<dbReference type="STRING" id="685588.A0A067T6Z0"/>
<evidence type="ECO:0000259" key="3">
    <source>
        <dbReference type="Pfam" id="PF24883"/>
    </source>
</evidence>
<dbReference type="PANTHER" id="PTHR10039:SF17">
    <property type="entry name" value="FUNGAL STAND N-TERMINAL GOODBYE DOMAIN-CONTAINING PROTEIN-RELATED"/>
    <property type="match status" value="1"/>
</dbReference>
<dbReference type="InterPro" id="IPR056884">
    <property type="entry name" value="NPHP3-like_N"/>
</dbReference>
<name>A0A067T6Z0_GALM3</name>
<dbReference type="HOGENOM" id="CLU_000288_6_10_1"/>
<dbReference type="PANTHER" id="PTHR10039">
    <property type="entry name" value="AMELOGENIN"/>
    <property type="match status" value="1"/>
</dbReference>
<evidence type="ECO:0000256" key="2">
    <source>
        <dbReference type="SAM" id="MobiDB-lite"/>
    </source>
</evidence>
<accession>A0A067T6Z0</accession>
<evidence type="ECO:0000313" key="5">
    <source>
        <dbReference type="Proteomes" id="UP000027222"/>
    </source>
</evidence>
<dbReference type="OrthoDB" id="2936380at2759"/>
<dbReference type="AlphaFoldDB" id="A0A067T6Z0"/>
<keyword evidence="1" id="KW-0677">Repeat</keyword>
<sequence length="548" mass="61761">MFNNSSHVSISGGRFTNITRPNGRKDLLRERMAPGAFHNSSERYDSPRCHPKTRVAVIQEIMDWIEDDQKTTFIKWVNGPAGAGKSAISQEIAGLCHESGCLAASFFWSRSAAGRNNKDRLVASLAYQLVISIPQIRDRVEEAVETDPSFFTRSLEAQIESLIIRPLETLSVDYLQIPVDSGGPKVIILDGLDECGTPADQQYILRVISNSIPKFPIPLFFLIASRPEQAIRNSFHNAPLLDITARLTLDDKYSPDDDIRLFLVESFASVKRTHMLRSLLPDAWPASKDIDQLVQKSSGQFIYAATVMKFITSARRRPGEQLNIILGMAAVGNDTPFAELDVLYCHIFSMVEDLPKALEVLSCFFLMKGLGPSSEVAHQIQMILSFSPGELQLVLVDLHSVLNVPAIGGSGDILRVLHASLQDFLMDPARSGTLFIDQGKAHAQITRRFLQYIRKFCQGTDHRYRCYIDVCFNLAYHCTNSFPTRELLADFFDFDFRQWGARVNGFHKENPLASTNRRQITELYTWFREQLHFGRSLYAHHSGVVQVD</sequence>
<reference evidence="5" key="1">
    <citation type="journal article" date="2014" name="Proc. Natl. Acad. Sci. U.S.A.">
        <title>Extensive sampling of basidiomycete genomes demonstrates inadequacy of the white-rot/brown-rot paradigm for wood decay fungi.</title>
        <authorList>
            <person name="Riley R."/>
            <person name="Salamov A.A."/>
            <person name="Brown D.W."/>
            <person name="Nagy L.G."/>
            <person name="Floudas D."/>
            <person name="Held B.W."/>
            <person name="Levasseur A."/>
            <person name="Lombard V."/>
            <person name="Morin E."/>
            <person name="Otillar R."/>
            <person name="Lindquist E.A."/>
            <person name="Sun H."/>
            <person name="LaButti K.M."/>
            <person name="Schmutz J."/>
            <person name="Jabbour D."/>
            <person name="Luo H."/>
            <person name="Baker S.E."/>
            <person name="Pisabarro A.G."/>
            <person name="Walton J.D."/>
            <person name="Blanchette R.A."/>
            <person name="Henrissat B."/>
            <person name="Martin F."/>
            <person name="Cullen D."/>
            <person name="Hibbett D.S."/>
            <person name="Grigoriev I.V."/>
        </authorList>
    </citation>
    <scope>NUCLEOTIDE SEQUENCE [LARGE SCALE GENOMIC DNA]</scope>
    <source>
        <strain evidence="5">CBS 339.88</strain>
    </source>
</reference>
<dbReference type="Pfam" id="PF24883">
    <property type="entry name" value="NPHP3_N"/>
    <property type="match status" value="1"/>
</dbReference>
<evidence type="ECO:0000256" key="1">
    <source>
        <dbReference type="ARBA" id="ARBA00022737"/>
    </source>
</evidence>
<dbReference type="SUPFAM" id="SSF52540">
    <property type="entry name" value="P-loop containing nucleoside triphosphate hydrolases"/>
    <property type="match status" value="1"/>
</dbReference>
<feature type="compositionally biased region" description="Polar residues" evidence="2">
    <location>
        <begin position="1"/>
        <end position="20"/>
    </location>
</feature>
<dbReference type="EMBL" id="KL142375">
    <property type="protein sequence ID" value="KDR78117.1"/>
    <property type="molecule type" value="Genomic_DNA"/>
</dbReference>
<gene>
    <name evidence="4" type="ORF">GALMADRAFT_1302261</name>
</gene>
<feature type="domain" description="Nephrocystin 3-like N-terminal" evidence="3">
    <location>
        <begin position="60"/>
        <end position="226"/>
    </location>
</feature>
<feature type="region of interest" description="Disordered" evidence="2">
    <location>
        <begin position="1"/>
        <end position="24"/>
    </location>
</feature>
<keyword evidence="5" id="KW-1185">Reference proteome</keyword>
<dbReference type="InterPro" id="IPR027417">
    <property type="entry name" value="P-loop_NTPase"/>
</dbReference>
<evidence type="ECO:0000313" key="4">
    <source>
        <dbReference type="EMBL" id="KDR78117.1"/>
    </source>
</evidence>
<dbReference type="Proteomes" id="UP000027222">
    <property type="component" value="Unassembled WGS sequence"/>
</dbReference>
<proteinExistence type="predicted"/>
<dbReference type="Gene3D" id="3.40.50.300">
    <property type="entry name" value="P-loop containing nucleotide triphosphate hydrolases"/>
    <property type="match status" value="1"/>
</dbReference>